<dbReference type="PANTHER" id="PTHR42698:SF1">
    <property type="entry name" value="GTPASE ERA, MITOCHONDRIAL"/>
    <property type="match status" value="1"/>
</dbReference>
<dbReference type="InterPro" id="IPR027417">
    <property type="entry name" value="P-loop_NTPase"/>
</dbReference>
<dbReference type="Pfam" id="PF01926">
    <property type="entry name" value="MMR_HSR1"/>
    <property type="match status" value="1"/>
</dbReference>
<dbReference type="SUPFAM" id="SSF54814">
    <property type="entry name" value="Prokaryotic type KH domain (KH-domain type II)"/>
    <property type="match status" value="1"/>
</dbReference>
<keyword evidence="4 7" id="KW-0694">RNA-binding</keyword>
<dbReference type="HAMAP" id="MF_00367">
    <property type="entry name" value="GTPase_Era"/>
    <property type="match status" value="1"/>
</dbReference>
<dbReference type="GO" id="GO:0003924">
    <property type="term" value="F:GTPase activity"/>
    <property type="evidence" value="ECO:0007669"/>
    <property type="project" value="UniProtKB-UniRule"/>
</dbReference>
<sequence>MAEVKPFHSGFVAIMGRPNVGKSSIMNAFVGEKVAIVSDRPQTTRNRIMGVVTKPDWQLVFVDTPGIHRPRTKLGEYMMKTAEQAMIGTDALLCVVDGQYIGQSDLSLLREWGQHKGYKILAINKIDLLSREKLLSDIAQVCELGFDEVVPVSARTGEGMGALLGLLVNALPEGPRYFPDDMYTDQPERFIAAEIIREKALLNLREEIPHGVGIEMLSMKKTGRDLVEIHANIYCEKQSHKSIIIGKQGAMLRRIGSQARADIENLLGSRIMLHLWVKVREDWRNRMGDLRTLGYDSSEEQ</sequence>
<dbReference type="SUPFAM" id="SSF52540">
    <property type="entry name" value="P-loop containing nucleoside triphosphate hydrolases"/>
    <property type="match status" value="1"/>
</dbReference>
<protein>
    <recommendedName>
        <fullName evidence="2 7">GTPase Era</fullName>
    </recommendedName>
</protein>
<comment type="subcellular location">
    <subcellularLocation>
        <location evidence="7">Cytoplasm</location>
    </subcellularLocation>
    <subcellularLocation>
        <location evidence="7">Cell membrane</location>
        <topology evidence="7">Peripheral membrane protein</topology>
    </subcellularLocation>
</comment>
<dbReference type="NCBIfam" id="NF000908">
    <property type="entry name" value="PRK00089.1"/>
    <property type="match status" value="1"/>
</dbReference>
<dbReference type="InterPro" id="IPR015946">
    <property type="entry name" value="KH_dom-like_a/b"/>
</dbReference>
<evidence type="ECO:0000256" key="9">
    <source>
        <dbReference type="RuleBase" id="RU003761"/>
    </source>
</evidence>
<feature type="region of interest" description="G5" evidence="8">
    <location>
        <begin position="152"/>
        <end position="154"/>
    </location>
</feature>
<feature type="region of interest" description="G2" evidence="8">
    <location>
        <begin position="42"/>
        <end position="46"/>
    </location>
</feature>
<dbReference type="GO" id="GO:0043024">
    <property type="term" value="F:ribosomal small subunit binding"/>
    <property type="evidence" value="ECO:0007669"/>
    <property type="project" value="TreeGrafter"/>
</dbReference>
<dbReference type="FunFam" id="3.30.300.20:FF:000003">
    <property type="entry name" value="GTPase Era"/>
    <property type="match status" value="1"/>
</dbReference>
<dbReference type="PANTHER" id="PTHR42698">
    <property type="entry name" value="GTPASE ERA"/>
    <property type="match status" value="1"/>
</dbReference>
<gene>
    <name evidence="7 12" type="primary">era</name>
    <name evidence="12" type="ORF">IAC59_02245</name>
</gene>
<dbReference type="CDD" id="cd04163">
    <property type="entry name" value="Era"/>
    <property type="match status" value="1"/>
</dbReference>
<evidence type="ECO:0000256" key="4">
    <source>
        <dbReference type="ARBA" id="ARBA00022884"/>
    </source>
</evidence>
<dbReference type="Gene3D" id="3.30.300.20">
    <property type="match status" value="1"/>
</dbReference>
<dbReference type="InterPro" id="IPR009019">
    <property type="entry name" value="KH_sf_prok-type"/>
</dbReference>
<comment type="function">
    <text evidence="7">An essential GTPase that binds both GDP and GTP, with rapid nucleotide exchange. Plays a role in 16S rRNA processing and 30S ribosomal subunit biogenesis and possibly also in cell cycle regulation and energy metabolism.</text>
</comment>
<evidence type="ECO:0000256" key="1">
    <source>
        <dbReference type="ARBA" id="ARBA00007921"/>
    </source>
</evidence>
<feature type="domain" description="Era-type G" evidence="11">
    <location>
        <begin position="8"/>
        <end position="173"/>
    </location>
</feature>
<evidence type="ECO:0000313" key="13">
    <source>
        <dbReference type="Proteomes" id="UP000824123"/>
    </source>
</evidence>
<reference evidence="12" key="1">
    <citation type="submission" date="2020-10" db="EMBL/GenBank/DDBJ databases">
        <authorList>
            <person name="Gilroy R."/>
        </authorList>
    </citation>
    <scope>NUCLEOTIDE SEQUENCE</scope>
    <source>
        <strain evidence="12">ChiSxjej2B14-8506</strain>
    </source>
</reference>
<dbReference type="GO" id="GO:0005886">
    <property type="term" value="C:plasma membrane"/>
    <property type="evidence" value="ECO:0007669"/>
    <property type="project" value="UniProtKB-SubCell"/>
</dbReference>
<dbReference type="CDD" id="cd22534">
    <property type="entry name" value="KH-II_Era"/>
    <property type="match status" value="1"/>
</dbReference>
<comment type="caution">
    <text evidence="12">The sequence shown here is derived from an EMBL/GenBank/DDBJ whole genome shotgun (WGS) entry which is preliminary data.</text>
</comment>
<evidence type="ECO:0000256" key="7">
    <source>
        <dbReference type="HAMAP-Rule" id="MF_00367"/>
    </source>
</evidence>
<dbReference type="PROSITE" id="PS51713">
    <property type="entry name" value="G_ERA"/>
    <property type="match status" value="1"/>
</dbReference>
<dbReference type="Gene3D" id="3.40.50.300">
    <property type="entry name" value="P-loop containing nucleotide triphosphate hydrolases"/>
    <property type="match status" value="1"/>
</dbReference>
<keyword evidence="7" id="KW-0963">Cytoplasm</keyword>
<dbReference type="GO" id="GO:0005829">
    <property type="term" value="C:cytosol"/>
    <property type="evidence" value="ECO:0007669"/>
    <property type="project" value="TreeGrafter"/>
</dbReference>
<evidence type="ECO:0000256" key="3">
    <source>
        <dbReference type="ARBA" id="ARBA00022741"/>
    </source>
</evidence>
<dbReference type="Pfam" id="PF07650">
    <property type="entry name" value="KH_2"/>
    <property type="match status" value="1"/>
</dbReference>
<evidence type="ECO:0000256" key="5">
    <source>
        <dbReference type="ARBA" id="ARBA00023134"/>
    </source>
</evidence>
<evidence type="ECO:0000256" key="6">
    <source>
        <dbReference type="ARBA" id="ARBA00023136"/>
    </source>
</evidence>
<comment type="subunit">
    <text evidence="7">Monomer.</text>
</comment>
<evidence type="ECO:0000256" key="8">
    <source>
        <dbReference type="PROSITE-ProRule" id="PRU01050"/>
    </source>
</evidence>
<feature type="binding site" evidence="7">
    <location>
        <begin position="124"/>
        <end position="127"/>
    </location>
    <ligand>
        <name>GTP</name>
        <dbReference type="ChEBI" id="CHEBI:37565"/>
    </ligand>
</feature>
<dbReference type="GO" id="GO:0070181">
    <property type="term" value="F:small ribosomal subunit rRNA binding"/>
    <property type="evidence" value="ECO:0007669"/>
    <property type="project" value="UniProtKB-UniRule"/>
</dbReference>
<evidence type="ECO:0000313" key="12">
    <source>
        <dbReference type="EMBL" id="HIU46059.1"/>
    </source>
</evidence>
<dbReference type="InterPro" id="IPR030388">
    <property type="entry name" value="G_ERA_dom"/>
</dbReference>
<dbReference type="InterPro" id="IPR005662">
    <property type="entry name" value="GTPase_Era-like"/>
</dbReference>
<dbReference type="PROSITE" id="PS50823">
    <property type="entry name" value="KH_TYPE_2"/>
    <property type="match status" value="1"/>
</dbReference>
<keyword evidence="5 7" id="KW-0342">GTP-binding</keyword>
<dbReference type="InterPro" id="IPR005225">
    <property type="entry name" value="Small_GTP-bd"/>
</dbReference>
<dbReference type="InterPro" id="IPR004044">
    <property type="entry name" value="KH_dom_type_2"/>
</dbReference>
<keyword evidence="7" id="KW-0699">rRNA-binding</keyword>
<accession>A0A9D1LQ92</accession>
<proteinExistence type="inferred from homology"/>
<evidence type="ECO:0000259" key="11">
    <source>
        <dbReference type="PROSITE" id="PS51713"/>
    </source>
</evidence>
<dbReference type="Proteomes" id="UP000824123">
    <property type="component" value="Unassembled WGS sequence"/>
</dbReference>
<dbReference type="NCBIfam" id="TIGR00231">
    <property type="entry name" value="small_GTP"/>
    <property type="match status" value="1"/>
</dbReference>
<evidence type="ECO:0000259" key="10">
    <source>
        <dbReference type="PROSITE" id="PS50823"/>
    </source>
</evidence>
<comment type="similarity">
    <text evidence="1 7 8 9">Belongs to the TRAFAC class TrmE-Era-EngA-EngB-Septin-like GTPase superfamily. Era GTPase family.</text>
</comment>
<dbReference type="InterPro" id="IPR006073">
    <property type="entry name" value="GTP-bd"/>
</dbReference>
<keyword evidence="3 7" id="KW-0547">Nucleotide-binding</keyword>
<dbReference type="GO" id="GO:0000028">
    <property type="term" value="P:ribosomal small subunit assembly"/>
    <property type="evidence" value="ECO:0007669"/>
    <property type="project" value="TreeGrafter"/>
</dbReference>
<keyword evidence="7" id="KW-1003">Cell membrane</keyword>
<dbReference type="GO" id="GO:0005525">
    <property type="term" value="F:GTP binding"/>
    <property type="evidence" value="ECO:0007669"/>
    <property type="project" value="UniProtKB-UniRule"/>
</dbReference>
<feature type="binding site" evidence="7">
    <location>
        <begin position="16"/>
        <end position="23"/>
    </location>
    <ligand>
        <name>GTP</name>
        <dbReference type="ChEBI" id="CHEBI:37565"/>
    </ligand>
</feature>
<dbReference type="NCBIfam" id="TIGR00436">
    <property type="entry name" value="era"/>
    <property type="match status" value="1"/>
</dbReference>
<dbReference type="EMBL" id="DVNK01000016">
    <property type="protein sequence ID" value="HIU46059.1"/>
    <property type="molecule type" value="Genomic_DNA"/>
</dbReference>
<feature type="region of interest" description="G4" evidence="8">
    <location>
        <begin position="124"/>
        <end position="127"/>
    </location>
</feature>
<name>A0A9D1LQ92_9FIRM</name>
<reference evidence="12" key="2">
    <citation type="journal article" date="2021" name="PeerJ">
        <title>Extensive microbial diversity within the chicken gut microbiome revealed by metagenomics and culture.</title>
        <authorList>
            <person name="Gilroy R."/>
            <person name="Ravi A."/>
            <person name="Getino M."/>
            <person name="Pursley I."/>
            <person name="Horton D.L."/>
            <person name="Alikhan N.F."/>
            <person name="Baker D."/>
            <person name="Gharbi K."/>
            <person name="Hall N."/>
            <person name="Watson M."/>
            <person name="Adriaenssens E.M."/>
            <person name="Foster-Nyarko E."/>
            <person name="Jarju S."/>
            <person name="Secka A."/>
            <person name="Antonio M."/>
            <person name="Oren A."/>
            <person name="Chaudhuri R.R."/>
            <person name="La Ragione R."/>
            <person name="Hildebrand F."/>
            <person name="Pallen M.J."/>
        </authorList>
    </citation>
    <scope>NUCLEOTIDE SEQUENCE</scope>
    <source>
        <strain evidence="12">ChiSxjej2B14-8506</strain>
    </source>
</reference>
<feature type="binding site" evidence="7">
    <location>
        <begin position="63"/>
        <end position="67"/>
    </location>
    <ligand>
        <name>GTP</name>
        <dbReference type="ChEBI" id="CHEBI:37565"/>
    </ligand>
</feature>
<keyword evidence="6 7" id="KW-0472">Membrane</keyword>
<keyword evidence="7" id="KW-0690">Ribosome biogenesis</keyword>
<feature type="domain" description="KH type-2" evidence="10">
    <location>
        <begin position="204"/>
        <end position="281"/>
    </location>
</feature>
<feature type="region of interest" description="G3" evidence="8">
    <location>
        <begin position="63"/>
        <end position="66"/>
    </location>
</feature>
<organism evidence="12 13">
    <name type="scientific">Candidatus Fimadaptatus faecigallinarum</name>
    <dbReference type="NCBI Taxonomy" id="2840814"/>
    <lineage>
        <taxon>Bacteria</taxon>
        <taxon>Bacillati</taxon>
        <taxon>Bacillota</taxon>
        <taxon>Clostridia</taxon>
        <taxon>Eubacteriales</taxon>
        <taxon>Candidatus Fimadaptatus</taxon>
    </lineage>
</organism>
<evidence type="ECO:0000256" key="2">
    <source>
        <dbReference type="ARBA" id="ARBA00020484"/>
    </source>
</evidence>
<feature type="region of interest" description="G1" evidence="8">
    <location>
        <begin position="16"/>
        <end position="23"/>
    </location>
</feature>
<dbReference type="AlphaFoldDB" id="A0A9D1LQ92"/>